<dbReference type="Gene3D" id="3.40.710.10">
    <property type="entry name" value="DD-peptidase/beta-lactamase superfamily"/>
    <property type="match status" value="1"/>
</dbReference>
<evidence type="ECO:0000313" key="19">
    <source>
        <dbReference type="EMBL" id="SFF58027.1"/>
    </source>
</evidence>
<evidence type="ECO:0000256" key="8">
    <source>
        <dbReference type="ARBA" id="ARBA00022801"/>
    </source>
</evidence>
<dbReference type="EC" id="3.4.16.4" evidence="4"/>
<dbReference type="STRING" id="1529.SAMN04487885_103119"/>
<evidence type="ECO:0000259" key="18">
    <source>
        <dbReference type="SMART" id="SM00936"/>
    </source>
</evidence>
<keyword evidence="6" id="KW-0645">Protease</keyword>
<dbReference type="PRINTS" id="PR00725">
    <property type="entry name" value="DADACBPTASE1"/>
</dbReference>
<evidence type="ECO:0000256" key="10">
    <source>
        <dbReference type="ARBA" id="ARBA00022984"/>
    </source>
</evidence>
<dbReference type="GO" id="GO:0009252">
    <property type="term" value="P:peptidoglycan biosynthetic process"/>
    <property type="evidence" value="ECO:0007669"/>
    <property type="project" value="UniProtKB-UniPathway"/>
</dbReference>
<dbReference type="PANTHER" id="PTHR21581:SF6">
    <property type="entry name" value="TRAFFICKING PROTEIN PARTICLE COMPLEX SUBUNIT 12"/>
    <property type="match status" value="1"/>
</dbReference>
<evidence type="ECO:0000256" key="12">
    <source>
        <dbReference type="ARBA" id="ARBA00034000"/>
    </source>
</evidence>
<feature type="domain" description="Peptidase S11 D-Ala-D-Ala carboxypeptidase A C-terminal" evidence="18">
    <location>
        <begin position="277"/>
        <end position="365"/>
    </location>
</feature>
<dbReference type="SUPFAM" id="SSF56601">
    <property type="entry name" value="beta-lactamase/transpeptidase-like"/>
    <property type="match status" value="1"/>
</dbReference>
<dbReference type="SMART" id="SM00936">
    <property type="entry name" value="PBP5_C"/>
    <property type="match status" value="1"/>
</dbReference>
<feature type="active site" evidence="13">
    <location>
        <position position="114"/>
    </location>
</feature>
<evidence type="ECO:0000256" key="4">
    <source>
        <dbReference type="ARBA" id="ARBA00012448"/>
    </source>
</evidence>
<keyword evidence="11" id="KW-0961">Cell wall biogenesis/degradation</keyword>
<proteinExistence type="inferred from homology"/>
<dbReference type="Pfam" id="PF07943">
    <property type="entry name" value="PBP5_C"/>
    <property type="match status" value="1"/>
</dbReference>
<accession>A0A1I2JYH4</accession>
<dbReference type="InterPro" id="IPR012338">
    <property type="entry name" value="Beta-lactam/transpept-like"/>
</dbReference>
<evidence type="ECO:0000256" key="2">
    <source>
        <dbReference type="ARBA" id="ARBA00004752"/>
    </source>
</evidence>
<keyword evidence="20" id="KW-1185">Reference proteome</keyword>
<feature type="active site" description="Acyl-ester intermediate" evidence="13">
    <location>
        <position position="59"/>
    </location>
</feature>
<reference evidence="19 20" key="1">
    <citation type="submission" date="2016-10" db="EMBL/GenBank/DDBJ databases">
        <authorList>
            <person name="de Groot N.N."/>
        </authorList>
    </citation>
    <scope>NUCLEOTIDE SEQUENCE [LARGE SCALE GENOMIC DNA]</scope>
    <source>
        <strain evidence="19 20">NLAE-zl-G419</strain>
    </source>
</reference>
<dbReference type="GO" id="GO:0008360">
    <property type="term" value="P:regulation of cell shape"/>
    <property type="evidence" value="ECO:0007669"/>
    <property type="project" value="UniProtKB-KW"/>
</dbReference>
<keyword evidence="9" id="KW-0133">Cell shape</keyword>
<dbReference type="eggNOG" id="COG1686">
    <property type="taxonomic scope" value="Bacteria"/>
</dbReference>
<dbReference type="GO" id="GO:0006508">
    <property type="term" value="P:proteolysis"/>
    <property type="evidence" value="ECO:0007669"/>
    <property type="project" value="UniProtKB-KW"/>
</dbReference>
<evidence type="ECO:0000256" key="6">
    <source>
        <dbReference type="ARBA" id="ARBA00022670"/>
    </source>
</evidence>
<evidence type="ECO:0000256" key="5">
    <source>
        <dbReference type="ARBA" id="ARBA00022645"/>
    </source>
</evidence>
<evidence type="ECO:0000256" key="3">
    <source>
        <dbReference type="ARBA" id="ARBA00007164"/>
    </source>
</evidence>
<keyword evidence="7 17" id="KW-0732">Signal</keyword>
<dbReference type="InterPro" id="IPR012907">
    <property type="entry name" value="Peptidase_S11_C"/>
</dbReference>
<keyword evidence="10" id="KW-0573">Peptidoglycan synthesis</keyword>
<evidence type="ECO:0000256" key="11">
    <source>
        <dbReference type="ARBA" id="ARBA00023316"/>
    </source>
</evidence>
<feature type="transmembrane region" description="Helical" evidence="16">
    <location>
        <begin position="379"/>
        <end position="398"/>
    </location>
</feature>
<dbReference type="RefSeq" id="WP_027638617.1">
    <property type="nucleotide sequence ID" value="NZ_BAAACD010000003.1"/>
</dbReference>
<evidence type="ECO:0000256" key="16">
    <source>
        <dbReference type="SAM" id="Phobius"/>
    </source>
</evidence>
<protein>
    <recommendedName>
        <fullName evidence="4">serine-type D-Ala-D-Ala carboxypeptidase</fullName>
        <ecNumber evidence="4">3.4.16.4</ecNumber>
    </recommendedName>
</protein>
<dbReference type="GO" id="GO:0071555">
    <property type="term" value="P:cell wall organization"/>
    <property type="evidence" value="ECO:0007669"/>
    <property type="project" value="UniProtKB-KW"/>
</dbReference>
<dbReference type="Proteomes" id="UP000182135">
    <property type="component" value="Unassembled WGS sequence"/>
</dbReference>
<dbReference type="Pfam" id="PF00768">
    <property type="entry name" value="Peptidase_S11"/>
    <property type="match status" value="1"/>
</dbReference>
<dbReference type="InterPro" id="IPR018044">
    <property type="entry name" value="Peptidase_S11"/>
</dbReference>
<comment type="function">
    <text evidence="1">Removes C-terminal D-alanyl residues from sugar-peptide cell wall precursors.</text>
</comment>
<keyword evidence="8" id="KW-0378">Hydrolase</keyword>
<dbReference type="EMBL" id="FOOE01000003">
    <property type="protein sequence ID" value="SFF58027.1"/>
    <property type="molecule type" value="Genomic_DNA"/>
</dbReference>
<dbReference type="InterPro" id="IPR001967">
    <property type="entry name" value="Peptidase_S11_N"/>
</dbReference>
<dbReference type="PANTHER" id="PTHR21581">
    <property type="entry name" value="D-ALANYL-D-ALANINE CARBOXYPEPTIDASE"/>
    <property type="match status" value="1"/>
</dbReference>
<dbReference type="OrthoDB" id="9791132at2"/>
<evidence type="ECO:0000313" key="20">
    <source>
        <dbReference type="Proteomes" id="UP000182135"/>
    </source>
</evidence>
<evidence type="ECO:0000256" key="15">
    <source>
        <dbReference type="RuleBase" id="RU004016"/>
    </source>
</evidence>
<dbReference type="UniPathway" id="UPA00219"/>
<gene>
    <name evidence="19" type="ORF">SAMN04487885_103119</name>
</gene>
<sequence>MRQLSIFILTLFMLLNINIPCSAKAAPPEVLGEGVVLMDAKTHEILYEKNMDKPLPPASTTKIMTALIVLENGNLSDKVTIGKNPPNTDGTALGLIEGETMTVEDLLNTLLIGSCNDAAVALAEYVSGSVKNFTVLMNKRAKELGATNTNFKNPSGLYEDDHYISAKDMSLIMAEAIKYPEFLSITQKPHYVIKNTDKVSSERWVNNRIRPLLKDSSIYYEPIISGKTGYTIQAKHSFVSAAKKDDMTLIVSILHTDNKDRYFDDSKSLFEYGFNNFELVKLFSKGDKIKDFSDEKNSIPLLASEDFYYVTSKDDKVIKPSINIDESKLSTMSFKRGDEITTANISLNGENIGNLAVISGGDREEVKAISSKLKDSLSFGIYGLLGICIVISIILILLKHNFKKRKRLRQLQKKFKKKR</sequence>
<name>A0A1I2JYH4_9CLOT</name>
<comment type="catalytic activity">
    <reaction evidence="12">
        <text>Preferential cleavage: (Ac)2-L-Lys-D-Ala-|-D-Ala. Also transpeptidation of peptidyl-alanyl moieties that are N-acyl substituents of D-alanine.</text>
        <dbReference type="EC" id="3.4.16.4"/>
    </reaction>
</comment>
<keyword evidence="5 19" id="KW-0121">Carboxypeptidase</keyword>
<evidence type="ECO:0000256" key="13">
    <source>
        <dbReference type="PIRSR" id="PIRSR618044-1"/>
    </source>
</evidence>
<evidence type="ECO:0000256" key="9">
    <source>
        <dbReference type="ARBA" id="ARBA00022960"/>
    </source>
</evidence>
<feature type="active site" description="Proton acceptor" evidence="13">
    <location>
        <position position="62"/>
    </location>
</feature>
<keyword evidence="16" id="KW-0812">Transmembrane</keyword>
<dbReference type="GO" id="GO:0009002">
    <property type="term" value="F:serine-type D-Ala-D-Ala carboxypeptidase activity"/>
    <property type="evidence" value="ECO:0007669"/>
    <property type="project" value="UniProtKB-EC"/>
</dbReference>
<keyword evidence="16" id="KW-0472">Membrane</keyword>
<comment type="pathway">
    <text evidence="2">Cell wall biogenesis; peptidoglycan biosynthesis.</text>
</comment>
<evidence type="ECO:0000256" key="14">
    <source>
        <dbReference type="PIRSR" id="PIRSR618044-2"/>
    </source>
</evidence>
<evidence type="ECO:0000256" key="1">
    <source>
        <dbReference type="ARBA" id="ARBA00003217"/>
    </source>
</evidence>
<organism evidence="19 20">
    <name type="scientific">Clostridium cadaveris</name>
    <dbReference type="NCBI Taxonomy" id="1529"/>
    <lineage>
        <taxon>Bacteria</taxon>
        <taxon>Bacillati</taxon>
        <taxon>Bacillota</taxon>
        <taxon>Clostridia</taxon>
        <taxon>Eubacteriales</taxon>
        <taxon>Clostridiaceae</taxon>
        <taxon>Clostridium</taxon>
    </lineage>
</organism>
<keyword evidence="16" id="KW-1133">Transmembrane helix</keyword>
<evidence type="ECO:0000256" key="7">
    <source>
        <dbReference type="ARBA" id="ARBA00022729"/>
    </source>
</evidence>
<feature type="chain" id="PRO_5010235061" description="serine-type D-Ala-D-Ala carboxypeptidase" evidence="17">
    <location>
        <begin position="26"/>
        <end position="419"/>
    </location>
</feature>
<feature type="binding site" evidence="14">
    <location>
        <position position="227"/>
    </location>
    <ligand>
        <name>substrate</name>
    </ligand>
</feature>
<dbReference type="SUPFAM" id="SSF69189">
    <property type="entry name" value="Penicillin-binding protein associated domain"/>
    <property type="match status" value="1"/>
</dbReference>
<dbReference type="InterPro" id="IPR015956">
    <property type="entry name" value="Peniciliin-bd_prot_C_sf"/>
</dbReference>
<evidence type="ECO:0000256" key="17">
    <source>
        <dbReference type="SAM" id="SignalP"/>
    </source>
</evidence>
<dbReference type="AlphaFoldDB" id="A0A1I2JYH4"/>
<feature type="signal peptide" evidence="17">
    <location>
        <begin position="1"/>
        <end position="25"/>
    </location>
</feature>
<comment type="similarity">
    <text evidence="3 15">Belongs to the peptidase S11 family.</text>
</comment>